<evidence type="ECO:0000256" key="1">
    <source>
        <dbReference type="SAM" id="Coils"/>
    </source>
</evidence>
<evidence type="ECO:0008006" key="5">
    <source>
        <dbReference type="Google" id="ProtNLM"/>
    </source>
</evidence>
<dbReference type="HOGENOM" id="CLU_959239_0_0_10"/>
<proteinExistence type="predicted"/>
<evidence type="ECO:0000313" key="3">
    <source>
        <dbReference type="EMBL" id="EHB91448.1"/>
    </source>
</evidence>
<dbReference type="STRING" id="742725.HMPREF9450_01497"/>
<feature type="chain" id="PRO_5003478021" description="Lipoprotein" evidence="2">
    <location>
        <begin position="24"/>
        <end position="293"/>
    </location>
</feature>
<dbReference type="GeneID" id="92815469"/>
<sequence length="293" mass="33101">MMKKFAFLLLFLLPLVSCVNRQGADQVESIKDSLTRVVAAKDSMINEVFASMNAVAENLNAIKVREKIINKNIDNGEIRNQTPTQINEDVEAINQLLLQNRETIARLQQSANQLKKANINIANMEKLIAQLRQQVETKDQEIVMLKNNLEQMHVQVAELHEQVSGLNTQVTGLSEAKASLEGEVKGQTDILNTAYYIVGSEKELLAKEIVYKSGFIGRTLKINESRSLDSFTKVDIRHFDSVVIGQKKVTLVSSHPAGSYEFVQDEKGVYESLIIKDKRKFWEYSKVLVISYK</sequence>
<dbReference type="EMBL" id="ADLD01000013">
    <property type="protein sequence ID" value="EHB91448.1"/>
    <property type="molecule type" value="Genomic_DNA"/>
</dbReference>
<evidence type="ECO:0000313" key="4">
    <source>
        <dbReference type="Proteomes" id="UP000006008"/>
    </source>
</evidence>
<dbReference type="Gene3D" id="1.20.5.340">
    <property type="match status" value="1"/>
</dbReference>
<keyword evidence="4" id="KW-1185">Reference proteome</keyword>
<dbReference type="Proteomes" id="UP000006008">
    <property type="component" value="Unassembled WGS sequence"/>
</dbReference>
<accession>G5HA32</accession>
<evidence type="ECO:0000256" key="2">
    <source>
        <dbReference type="SAM" id="SignalP"/>
    </source>
</evidence>
<feature type="signal peptide" evidence="2">
    <location>
        <begin position="1"/>
        <end position="23"/>
    </location>
</feature>
<keyword evidence="1" id="KW-0175">Coiled coil</keyword>
<keyword evidence="2" id="KW-0732">Signal</keyword>
<gene>
    <name evidence="3" type="ORF">HMPREF9450_01497</name>
</gene>
<dbReference type="AlphaFoldDB" id="G5HA32"/>
<comment type="caution">
    <text evidence="3">The sequence shown here is derived from an EMBL/GenBank/DDBJ whole genome shotgun (WGS) entry which is preliminary data.</text>
</comment>
<dbReference type="eggNOG" id="COG4372">
    <property type="taxonomic scope" value="Bacteria"/>
</dbReference>
<organism evidence="3 4">
    <name type="scientific">Alistipes indistinctus YIT 12060</name>
    <dbReference type="NCBI Taxonomy" id="742725"/>
    <lineage>
        <taxon>Bacteria</taxon>
        <taxon>Pseudomonadati</taxon>
        <taxon>Bacteroidota</taxon>
        <taxon>Bacteroidia</taxon>
        <taxon>Bacteroidales</taxon>
        <taxon>Rikenellaceae</taxon>
        <taxon>Alistipes</taxon>
    </lineage>
</organism>
<dbReference type="RefSeq" id="WP_009134303.1">
    <property type="nucleotide sequence ID" value="NZ_CP102250.1"/>
</dbReference>
<name>G5HA32_9BACT</name>
<dbReference type="PATRIC" id="fig|742725.3.peg.1586"/>
<feature type="coiled-coil region" evidence="1">
    <location>
        <begin position="97"/>
        <end position="162"/>
    </location>
</feature>
<protein>
    <recommendedName>
        <fullName evidence="5">Lipoprotein</fullName>
    </recommendedName>
</protein>
<reference evidence="3 4" key="1">
    <citation type="submission" date="2011-08" db="EMBL/GenBank/DDBJ databases">
        <title>The Genome Sequence of Alistipes indistinctus YIT 12060.</title>
        <authorList>
            <consortium name="The Broad Institute Genome Sequencing Platform"/>
            <person name="Earl A."/>
            <person name="Ward D."/>
            <person name="Feldgarden M."/>
            <person name="Gevers D."/>
            <person name="Morotomi M."/>
            <person name="Young S.K."/>
            <person name="Zeng Q."/>
            <person name="Gargeya S."/>
            <person name="Fitzgerald M."/>
            <person name="Haas B."/>
            <person name="Abouelleil A."/>
            <person name="Alvarado L."/>
            <person name="Arachchi H.M."/>
            <person name="Berlin A."/>
            <person name="Brown A."/>
            <person name="Chapman S.B."/>
            <person name="Chen Z."/>
            <person name="Dunbar C."/>
            <person name="Freedman E."/>
            <person name="Gearin G."/>
            <person name="Gellesch M."/>
            <person name="Goldberg J."/>
            <person name="Griggs A."/>
            <person name="Gujja S."/>
            <person name="Heiman D."/>
            <person name="Howarth C."/>
            <person name="Larson L."/>
            <person name="Lui A."/>
            <person name="MacDonald P.J.P."/>
            <person name="Montmayeur A."/>
            <person name="Murphy C."/>
            <person name="Neiman D."/>
            <person name="Pearson M."/>
            <person name="Priest M."/>
            <person name="Roberts A."/>
            <person name="Saif S."/>
            <person name="Shea T."/>
            <person name="Shenoy N."/>
            <person name="Sisk P."/>
            <person name="Stolte C."/>
            <person name="Sykes S."/>
            <person name="Wortman J."/>
            <person name="Nusbaum C."/>
            <person name="Birren B."/>
        </authorList>
    </citation>
    <scope>NUCLEOTIDE SEQUENCE [LARGE SCALE GENOMIC DNA]</scope>
    <source>
        <strain evidence="3 4">YIT 12060</strain>
    </source>
</reference>